<proteinExistence type="predicted"/>
<gene>
    <name evidence="1" type="ORF">HB850_00735</name>
</gene>
<dbReference type="Proteomes" id="UP000569903">
    <property type="component" value="Unassembled WGS sequence"/>
</dbReference>
<name>A0A841YS93_9LIST</name>
<comment type="caution">
    <text evidence="1">The sequence shown here is derived from an EMBL/GenBank/DDBJ whole genome shotgun (WGS) entry which is preliminary data.</text>
</comment>
<dbReference type="AlphaFoldDB" id="A0A841YS93"/>
<reference evidence="1 2" key="1">
    <citation type="submission" date="2020-03" db="EMBL/GenBank/DDBJ databases">
        <title>Soil Listeria distribution.</title>
        <authorList>
            <person name="Liao J."/>
            <person name="Wiedmann M."/>
        </authorList>
    </citation>
    <scope>NUCLEOTIDE SEQUENCE [LARGE SCALE GENOMIC DNA]</scope>
    <source>
        <strain evidence="1 2">FSL L7-1614</strain>
    </source>
</reference>
<protein>
    <submittedName>
        <fullName evidence="1">Uncharacterized protein</fullName>
    </submittedName>
</protein>
<evidence type="ECO:0000313" key="2">
    <source>
        <dbReference type="Proteomes" id="UP000569903"/>
    </source>
</evidence>
<dbReference type="RefSeq" id="WP_185387830.1">
    <property type="nucleotide sequence ID" value="NZ_JAARQN010000001.1"/>
</dbReference>
<evidence type="ECO:0000313" key="1">
    <source>
        <dbReference type="EMBL" id="MBC1456260.1"/>
    </source>
</evidence>
<accession>A0A841YS93</accession>
<sequence length="87" mass="10051">MKNTQALNDVIYTELTLEELIIITNALGAVSFVDFDKGINSDKIYTTSYCRNPLLKNSARRKEIYTDMMRELERRGVIEPSWAAKFD</sequence>
<dbReference type="EMBL" id="JAARQN010000001">
    <property type="protein sequence ID" value="MBC1456260.1"/>
    <property type="molecule type" value="Genomic_DNA"/>
</dbReference>
<organism evidence="1 2">
    <name type="scientific">Listeria newyorkensis</name>
    <dbReference type="NCBI Taxonomy" id="1497681"/>
    <lineage>
        <taxon>Bacteria</taxon>
        <taxon>Bacillati</taxon>
        <taxon>Bacillota</taxon>
        <taxon>Bacilli</taxon>
        <taxon>Bacillales</taxon>
        <taxon>Listeriaceae</taxon>
        <taxon>Listeria</taxon>
    </lineage>
</organism>